<sequence length="226" mass="22572">MDTALLDLPAPTAARLRRPGWRDPRLLAGIALVAAAVALGAWAVRSAQATVPVYATRAVLVPGTSVDAAALVVVDVRLPEIASGGYLSALEPLPEDVVALRTVGAGELVPQDAVGAAADVALRPVAIPVRAAPSDAVVPGAVVDVWFTPARPTGAGSDDAPAAELAPRALATAVTVAEVRRPDGAFSASGASVVHVLVPQDALEPLLEALSADGGLDVLPVPGGAR</sequence>
<protein>
    <submittedName>
        <fullName evidence="1">Flagellar protein FlgA</fullName>
    </submittedName>
</protein>
<dbReference type="AlphaFoldDB" id="A0A4Y3KG69"/>
<keyword evidence="2" id="KW-1185">Reference proteome</keyword>
<keyword evidence="1" id="KW-0969">Cilium</keyword>
<dbReference type="Proteomes" id="UP000320461">
    <property type="component" value="Unassembled WGS sequence"/>
</dbReference>
<organism evidence="1 2">
    <name type="scientific">Cellulomonas gelida</name>
    <dbReference type="NCBI Taxonomy" id="1712"/>
    <lineage>
        <taxon>Bacteria</taxon>
        <taxon>Bacillati</taxon>
        <taxon>Actinomycetota</taxon>
        <taxon>Actinomycetes</taxon>
        <taxon>Micrococcales</taxon>
        <taxon>Cellulomonadaceae</taxon>
        <taxon>Cellulomonas</taxon>
    </lineage>
</organism>
<accession>A0A4Y3KG69</accession>
<evidence type="ECO:0000313" key="1">
    <source>
        <dbReference type="EMBL" id="GEA83471.1"/>
    </source>
</evidence>
<gene>
    <name evidence="1" type="ORF">CGE01nite_07220</name>
</gene>
<evidence type="ECO:0000313" key="2">
    <source>
        <dbReference type="Proteomes" id="UP000320461"/>
    </source>
</evidence>
<comment type="caution">
    <text evidence="1">The sequence shown here is derived from an EMBL/GenBank/DDBJ whole genome shotgun (WGS) entry which is preliminary data.</text>
</comment>
<keyword evidence="1" id="KW-0282">Flagellum</keyword>
<dbReference type="RefSeq" id="WP_141369043.1">
    <property type="nucleotide sequence ID" value="NZ_BJLQ01000005.1"/>
</dbReference>
<dbReference type="EMBL" id="BJLQ01000005">
    <property type="protein sequence ID" value="GEA83471.1"/>
    <property type="molecule type" value="Genomic_DNA"/>
</dbReference>
<keyword evidence="1" id="KW-0966">Cell projection</keyword>
<reference evidence="1 2" key="1">
    <citation type="submission" date="2019-06" db="EMBL/GenBank/DDBJ databases">
        <title>Whole genome shotgun sequence of Cellulomonas gelida NBRC 3748.</title>
        <authorList>
            <person name="Hosoyama A."/>
            <person name="Uohara A."/>
            <person name="Ohji S."/>
            <person name="Ichikawa N."/>
        </authorList>
    </citation>
    <scope>NUCLEOTIDE SEQUENCE [LARGE SCALE GENOMIC DNA]</scope>
    <source>
        <strain evidence="1 2">NBRC 3748</strain>
    </source>
</reference>
<dbReference type="OrthoDB" id="5192391at2"/>
<name>A0A4Y3KG69_9CELL</name>
<proteinExistence type="predicted"/>